<protein>
    <submittedName>
        <fullName evidence="1">Uncharacterized protein</fullName>
    </submittedName>
</protein>
<evidence type="ECO:0000313" key="1">
    <source>
        <dbReference type="EMBL" id="OAB72535.1"/>
    </source>
</evidence>
<comment type="caution">
    <text evidence="1">The sequence shown here is derived from an EMBL/GenBank/DDBJ whole genome shotgun (WGS) entry which is preliminary data.</text>
</comment>
<organism evidence="1 2">
    <name type="scientific">Paenibacillus crassostreae</name>
    <dbReference type="NCBI Taxonomy" id="1763538"/>
    <lineage>
        <taxon>Bacteria</taxon>
        <taxon>Bacillati</taxon>
        <taxon>Bacillota</taxon>
        <taxon>Bacilli</taxon>
        <taxon>Bacillales</taxon>
        <taxon>Paenibacillaceae</taxon>
        <taxon>Paenibacillus</taxon>
    </lineage>
</organism>
<dbReference type="AlphaFoldDB" id="A0A167BWX2"/>
<reference evidence="1 2" key="1">
    <citation type="submission" date="2016-02" db="EMBL/GenBank/DDBJ databases">
        <title>Paenibacillus sp. LPB0068, isolated from Crassostrea gigas.</title>
        <authorList>
            <person name="Shin S.-K."/>
            <person name="Yi H."/>
        </authorList>
    </citation>
    <scope>NUCLEOTIDE SEQUENCE [LARGE SCALE GENOMIC DNA]</scope>
    <source>
        <strain evidence="1 2">LPB0068</strain>
    </source>
</reference>
<evidence type="ECO:0000313" key="2">
    <source>
        <dbReference type="Proteomes" id="UP000077134"/>
    </source>
</evidence>
<dbReference type="KEGG" id="pcx:LPB68_10285"/>
<dbReference type="OrthoDB" id="2657208at2"/>
<dbReference type="STRING" id="1763538.LPB68_10285"/>
<gene>
    <name evidence="1" type="ORF">PNBC_16730</name>
</gene>
<proteinExistence type="predicted"/>
<dbReference type="EMBL" id="LSFN01000035">
    <property type="protein sequence ID" value="OAB72535.1"/>
    <property type="molecule type" value="Genomic_DNA"/>
</dbReference>
<accession>A0A167BWX2</accession>
<dbReference type="Proteomes" id="UP000077134">
    <property type="component" value="Unassembled WGS sequence"/>
</dbReference>
<sequence length="580" mass="66964">MTIKRMLTLQKLLILCCVGMLILIGVKCYYIQQKITAVTEADRLYALNDLIGAEEWYLQAHRNKSIRYKEQEVSLYLQELAPISEMNSTLNEIDDAAKKAYAKDDFEQLMTVYAELSDFRAIYMKDSNTYAPYYRQISAKYEISEDFTTYFQDFRTLFYEQLEHNLDNKQYADESFKWNLLTIPEPFFGDADQKKSQLYAKFKAYDQRKLAQMAAKGEFQTLLDESIAMLEHYDSRQIQADWITEQTDSLVRTFLEHDADKEAYSTFAVHAKSYTSFIQSVKFDSTVESYITKQIDSWMSVAKRAVKNTEFNKALALYEGLANYMDTSSKVKETKLAWNIHDPIRILQNSDPTRVFTVIDSGSKRFGAVLYVLAQDEQNIIYFARMDSEDKVHILTNDHFQQDEAIQDIAIESSLSIEKFPVLLIQGESSTRNTRYTAIEVQTESMVTLFEFHADGYQVDSDGQLLLDNPDTPEGAGQVAIYQRSGESYSFVGFQQDYIDIVVEDLLLYIQEKVRFSTNIIQPGYSEAFAIMGDSYLKLTGNYSFYEGTAIVTGRFSGYEDFYIEDELTSIPLFEVESME</sequence>
<name>A0A167BWX2_9BACL</name>
<keyword evidence="2" id="KW-1185">Reference proteome</keyword>
<dbReference type="RefSeq" id="WP_068660130.1">
    <property type="nucleotide sequence ID" value="NZ_CP017770.1"/>
</dbReference>